<feature type="transmembrane region" description="Helical" evidence="8">
    <location>
        <begin position="40"/>
        <end position="60"/>
    </location>
</feature>
<dbReference type="PANTHER" id="PTHR30589:SF0">
    <property type="entry name" value="PHOSPHATIDYLGLYCEROL--PROLIPOPROTEIN DIACYLGLYCERYL TRANSFERASE"/>
    <property type="match status" value="1"/>
</dbReference>
<evidence type="ECO:0000256" key="2">
    <source>
        <dbReference type="ARBA" id="ARBA00022475"/>
    </source>
</evidence>
<name>A0A4P2PXZ4_SORCE</name>
<dbReference type="EMBL" id="CP012670">
    <property type="protein sequence ID" value="AUX21640.1"/>
    <property type="molecule type" value="Genomic_DNA"/>
</dbReference>
<dbReference type="GO" id="GO:0042158">
    <property type="term" value="P:lipoprotein biosynthetic process"/>
    <property type="evidence" value="ECO:0007669"/>
    <property type="project" value="InterPro"/>
</dbReference>
<evidence type="ECO:0000256" key="8">
    <source>
        <dbReference type="SAM" id="Phobius"/>
    </source>
</evidence>
<feature type="compositionally biased region" description="Acidic residues" evidence="7">
    <location>
        <begin position="295"/>
        <end position="311"/>
    </location>
</feature>
<keyword evidence="6 8" id="KW-0472">Membrane</keyword>
<keyword evidence="3 9" id="KW-0808">Transferase</keyword>
<dbReference type="OrthoDB" id="5494223at2"/>
<dbReference type="AlphaFoldDB" id="A0A4P2PXZ4"/>
<dbReference type="GO" id="GO:0008961">
    <property type="term" value="F:phosphatidylglycerol-prolipoprotein diacylglyceryl transferase activity"/>
    <property type="evidence" value="ECO:0007669"/>
    <property type="project" value="InterPro"/>
</dbReference>
<dbReference type="InterPro" id="IPR001640">
    <property type="entry name" value="Lgt"/>
</dbReference>
<evidence type="ECO:0000256" key="3">
    <source>
        <dbReference type="ARBA" id="ARBA00022679"/>
    </source>
</evidence>
<evidence type="ECO:0000313" key="10">
    <source>
        <dbReference type="Proteomes" id="UP000295781"/>
    </source>
</evidence>
<feature type="region of interest" description="Disordered" evidence="7">
    <location>
        <begin position="279"/>
        <end position="322"/>
    </location>
</feature>
<keyword evidence="5 8" id="KW-1133">Transmembrane helix</keyword>
<evidence type="ECO:0000313" key="9">
    <source>
        <dbReference type="EMBL" id="AUX21640.1"/>
    </source>
</evidence>
<feature type="transmembrane region" description="Helical" evidence="8">
    <location>
        <begin position="72"/>
        <end position="91"/>
    </location>
</feature>
<evidence type="ECO:0000256" key="5">
    <source>
        <dbReference type="ARBA" id="ARBA00022989"/>
    </source>
</evidence>
<dbReference type="Proteomes" id="UP000295781">
    <property type="component" value="Chromosome"/>
</dbReference>
<proteinExistence type="inferred from homology"/>
<keyword evidence="4 8" id="KW-0812">Transmembrane</keyword>
<dbReference type="EC" id="2.4.99.-" evidence="9"/>
<dbReference type="GO" id="GO:0005886">
    <property type="term" value="C:plasma membrane"/>
    <property type="evidence" value="ECO:0007669"/>
    <property type="project" value="InterPro"/>
</dbReference>
<gene>
    <name evidence="9" type="ORF">SOCEGT47_021260</name>
</gene>
<keyword evidence="2" id="KW-1003">Cell membrane</keyword>
<feature type="compositionally biased region" description="Low complexity" evidence="7">
    <location>
        <begin position="280"/>
        <end position="292"/>
    </location>
</feature>
<feature type="transmembrane region" description="Helical" evidence="8">
    <location>
        <begin position="103"/>
        <end position="123"/>
    </location>
</feature>
<feature type="compositionally biased region" description="Basic and acidic residues" evidence="7">
    <location>
        <begin position="312"/>
        <end position="322"/>
    </location>
</feature>
<dbReference type="PANTHER" id="PTHR30589">
    <property type="entry name" value="PROLIPOPROTEIN DIACYLGLYCERYL TRANSFERASE"/>
    <property type="match status" value="1"/>
</dbReference>
<evidence type="ECO:0000256" key="4">
    <source>
        <dbReference type="ARBA" id="ARBA00022692"/>
    </source>
</evidence>
<comment type="similarity">
    <text evidence="1">Belongs to the Lgt family.</text>
</comment>
<accession>A0A4P2PXZ4</accession>
<reference evidence="9 10" key="1">
    <citation type="submission" date="2015-09" db="EMBL/GenBank/DDBJ databases">
        <title>Sorangium comparison.</title>
        <authorList>
            <person name="Zaburannyi N."/>
            <person name="Bunk B."/>
            <person name="Overmann J."/>
            <person name="Mueller R."/>
        </authorList>
    </citation>
    <scope>NUCLEOTIDE SEQUENCE [LARGE SCALE GENOMIC DNA]</scope>
    <source>
        <strain evidence="9 10">So ceGT47</strain>
    </source>
</reference>
<dbReference type="Pfam" id="PF01790">
    <property type="entry name" value="LGT"/>
    <property type="match status" value="1"/>
</dbReference>
<dbReference type="RefSeq" id="WP_129346932.1">
    <property type="nucleotide sequence ID" value="NZ_CP012670.1"/>
</dbReference>
<sequence>MSGPLIPYIQLPEIPLSFLEHIPLLGQLIDPAKPPSIKPFGALVALGVYIGSVVATRHARERRLDEKKMSEFIFWVVAAGFIGGHVFDALFYHPQRVARDPLYLFALWDGLSSFGGFTGALLGAAAWRYTRREKILPYCEVVNSAFPLAWVFGRAGCASVHDHPGHVSDAWFAVRYPLGDGIIGRYDLGLYECVLTIPLAIAFAVLWRRNPYRPLGFYTGVMCTAYAPVRFGLDFLRERQGTVLGGDPRYGGLTPAQWACIGLLALGLYFLRMAARGEPSSAGVGSLGGASRVADDDDPSEDDGAEADEAEEPRARRARADR</sequence>
<evidence type="ECO:0000256" key="1">
    <source>
        <dbReference type="ARBA" id="ARBA00007150"/>
    </source>
</evidence>
<feature type="transmembrane region" description="Helical" evidence="8">
    <location>
        <begin position="188"/>
        <end position="208"/>
    </location>
</feature>
<keyword evidence="9" id="KW-0328">Glycosyltransferase</keyword>
<organism evidence="9 10">
    <name type="scientific">Sorangium cellulosum</name>
    <name type="common">Polyangium cellulosum</name>
    <dbReference type="NCBI Taxonomy" id="56"/>
    <lineage>
        <taxon>Bacteria</taxon>
        <taxon>Pseudomonadati</taxon>
        <taxon>Myxococcota</taxon>
        <taxon>Polyangia</taxon>
        <taxon>Polyangiales</taxon>
        <taxon>Polyangiaceae</taxon>
        <taxon>Sorangium</taxon>
    </lineage>
</organism>
<evidence type="ECO:0000256" key="6">
    <source>
        <dbReference type="ARBA" id="ARBA00023136"/>
    </source>
</evidence>
<feature type="transmembrane region" description="Helical" evidence="8">
    <location>
        <begin position="253"/>
        <end position="271"/>
    </location>
</feature>
<evidence type="ECO:0000256" key="7">
    <source>
        <dbReference type="SAM" id="MobiDB-lite"/>
    </source>
</evidence>
<protein>
    <submittedName>
        <fullName evidence="9">Diacylglyceryl transferase</fullName>
        <ecNumber evidence="9">2.4.99.-</ecNumber>
    </submittedName>
</protein>